<evidence type="ECO:0000313" key="1">
    <source>
        <dbReference type="EMBL" id="PXX37752.1"/>
    </source>
</evidence>
<name>A0A318JBC0_9BURK</name>
<dbReference type="EMBL" id="QJKB01000015">
    <property type="protein sequence ID" value="PXX37752.1"/>
    <property type="molecule type" value="Genomic_DNA"/>
</dbReference>
<sequence>MSKKNELTLLMAKVLLKLSSDSQQPWDQSYCRFLSENKAEASFQFMFRLGRTLRPQPEQADYQDYTALLGPLMQSLFDEMQAETTHRPVLAVLTVDAAKTYKLKLEYHNAHAHEISLQALGTTASYFSSEEIDKPA</sequence>
<dbReference type="Proteomes" id="UP000247792">
    <property type="component" value="Unassembled WGS sequence"/>
</dbReference>
<proteinExistence type="predicted"/>
<reference evidence="1 2" key="1">
    <citation type="submission" date="2018-05" db="EMBL/GenBank/DDBJ databases">
        <title>Genomic Encyclopedia of Type Strains, Phase IV (KMG-IV): sequencing the most valuable type-strain genomes for metagenomic binning, comparative biology and taxonomic classification.</title>
        <authorList>
            <person name="Goeker M."/>
        </authorList>
    </citation>
    <scope>NUCLEOTIDE SEQUENCE [LARGE SCALE GENOMIC DNA]</scope>
    <source>
        <strain evidence="1 2">DSM 19792</strain>
    </source>
</reference>
<accession>A0A318JBC0</accession>
<dbReference type="AlphaFoldDB" id="A0A318JBC0"/>
<comment type="caution">
    <text evidence="1">The sequence shown here is derived from an EMBL/GenBank/DDBJ whole genome shotgun (WGS) entry which is preliminary data.</text>
</comment>
<protein>
    <submittedName>
        <fullName evidence="1">Uncharacterized protein</fullName>
    </submittedName>
</protein>
<evidence type="ECO:0000313" key="2">
    <source>
        <dbReference type="Proteomes" id="UP000247792"/>
    </source>
</evidence>
<organism evidence="1 2">
    <name type="scientific">Undibacterium pigrum</name>
    <dbReference type="NCBI Taxonomy" id="401470"/>
    <lineage>
        <taxon>Bacteria</taxon>
        <taxon>Pseudomonadati</taxon>
        <taxon>Pseudomonadota</taxon>
        <taxon>Betaproteobacteria</taxon>
        <taxon>Burkholderiales</taxon>
        <taxon>Oxalobacteraceae</taxon>
        <taxon>Undibacterium</taxon>
    </lineage>
</organism>
<dbReference type="RefSeq" id="WP_146218973.1">
    <property type="nucleotide sequence ID" value="NZ_QJKB01000015.1"/>
</dbReference>
<keyword evidence="2" id="KW-1185">Reference proteome</keyword>
<gene>
    <name evidence="1" type="ORF">DFR42_1152</name>
</gene>
<dbReference type="OrthoDB" id="8781378at2"/>